<dbReference type="SUPFAM" id="SSF52402">
    <property type="entry name" value="Adenine nucleotide alpha hydrolases-like"/>
    <property type="match status" value="1"/>
</dbReference>
<reference evidence="11" key="1">
    <citation type="submission" date="2022-10" db="EMBL/GenBank/DDBJ databases">
        <authorList>
            <person name="Koch H."/>
        </authorList>
    </citation>
    <scope>NUCLEOTIDE SEQUENCE</scope>
    <source>
        <strain evidence="11">DNF</strain>
    </source>
</reference>
<evidence type="ECO:0000256" key="7">
    <source>
        <dbReference type="ARBA" id="ARBA00068674"/>
    </source>
</evidence>
<evidence type="ECO:0000259" key="10">
    <source>
        <dbReference type="SMART" id="SM00893"/>
    </source>
</evidence>
<dbReference type="InterPro" id="IPR014731">
    <property type="entry name" value="ETF_asu_C"/>
</dbReference>
<dbReference type="GO" id="GO:0050660">
    <property type="term" value="F:flavin adenine dinucleotide binding"/>
    <property type="evidence" value="ECO:0007669"/>
    <property type="project" value="InterPro"/>
</dbReference>
<name>A0AA86MVA5_9BACT</name>
<dbReference type="PIRSF" id="PIRSF000089">
    <property type="entry name" value="Electra_flavoP_a"/>
    <property type="match status" value="1"/>
</dbReference>
<keyword evidence="2" id="KW-0813">Transport</keyword>
<feature type="binding site" evidence="9">
    <location>
        <position position="294"/>
    </location>
    <ligand>
        <name>FAD</name>
        <dbReference type="ChEBI" id="CHEBI:57692"/>
    </ligand>
</feature>
<dbReference type="InterPro" id="IPR001308">
    <property type="entry name" value="ETF_a/FixB"/>
</dbReference>
<dbReference type="FunFam" id="3.40.50.1220:FF:000001">
    <property type="entry name" value="Electron transfer flavoprotein, alpha subunit"/>
    <property type="match status" value="1"/>
</dbReference>
<feature type="binding site" evidence="9">
    <location>
        <begin position="256"/>
        <end position="260"/>
    </location>
    <ligand>
        <name>FAD</name>
        <dbReference type="ChEBI" id="CHEBI:57692"/>
    </ligand>
</feature>
<keyword evidence="5" id="KW-0249">Electron transport</keyword>
<keyword evidence="3" id="KW-0285">Flavoprotein</keyword>
<dbReference type="Pfam" id="PF01012">
    <property type="entry name" value="ETF"/>
    <property type="match status" value="1"/>
</dbReference>
<dbReference type="InterPro" id="IPR033947">
    <property type="entry name" value="ETF_alpha_N"/>
</dbReference>
<dbReference type="RefSeq" id="WP_289266674.1">
    <property type="nucleotide sequence ID" value="NZ_OX365700.1"/>
</dbReference>
<comment type="cofactor">
    <cofactor evidence="9">
        <name>FAD</name>
        <dbReference type="ChEBI" id="CHEBI:57692"/>
    </cofactor>
    <text evidence="9">Binds 1 FAD per dimer.</text>
</comment>
<dbReference type="InterPro" id="IPR029035">
    <property type="entry name" value="DHS-like_NAD/FAD-binding_dom"/>
</dbReference>
<feature type="binding site" evidence="9">
    <location>
        <position position="217"/>
    </location>
    <ligand>
        <name>FAD</name>
        <dbReference type="ChEBI" id="CHEBI:57692"/>
    </ligand>
</feature>
<organism evidence="11 12">
    <name type="scientific">Nitrospira tepida</name>
    <dbReference type="NCBI Taxonomy" id="2973512"/>
    <lineage>
        <taxon>Bacteria</taxon>
        <taxon>Pseudomonadati</taxon>
        <taxon>Nitrospirota</taxon>
        <taxon>Nitrospiria</taxon>
        <taxon>Nitrospirales</taxon>
        <taxon>Nitrospiraceae</taxon>
        <taxon>Nitrospira</taxon>
    </lineage>
</organism>
<evidence type="ECO:0000256" key="4">
    <source>
        <dbReference type="ARBA" id="ARBA00022827"/>
    </source>
</evidence>
<evidence type="ECO:0000313" key="12">
    <source>
        <dbReference type="Proteomes" id="UP001179121"/>
    </source>
</evidence>
<sequence>MANPILVFCEQRDGHLKKAGLEALGQACRLSKAGGRDVVALVVGSSVSPLTQEPASHGASRIVIAEDPALSSYSSELFTTIVADLAAGLKPVAILMGATAMGKDLATKVAARLKSAVIQDCVALEMEADGSLIATRPIYGGKLRAVVKPTNPLMQVVTLRPNIFSLLESKPASDVPIERLAVSFDGTRPMARIRDARATADDKKELTEASIIVSGGRGLKGPDNFILLEELAAALGAAVGASRAVVDAGWRPHRDQIGLTGKTVSPQLYIACGISGAIQHQAGMSSARTIVAINNNPNAPIFKLATYGIVGDLFEIVPLLTEEVKNLRAG</sequence>
<evidence type="ECO:0000313" key="11">
    <source>
        <dbReference type="EMBL" id="CAI4029636.1"/>
    </source>
</evidence>
<feature type="domain" description="Electron transfer flavoprotein alpha/beta-subunit N-terminal" evidence="10">
    <location>
        <begin position="5"/>
        <end position="202"/>
    </location>
</feature>
<dbReference type="GO" id="GO:0033539">
    <property type="term" value="P:fatty acid beta-oxidation using acyl-CoA dehydrogenase"/>
    <property type="evidence" value="ECO:0007669"/>
    <property type="project" value="TreeGrafter"/>
</dbReference>
<evidence type="ECO:0000256" key="2">
    <source>
        <dbReference type="ARBA" id="ARBA00022448"/>
    </source>
</evidence>
<comment type="similarity">
    <text evidence="1">Belongs to the ETF alpha-subunit/FixB family.</text>
</comment>
<dbReference type="Pfam" id="PF00766">
    <property type="entry name" value="ETF_alpha"/>
    <property type="match status" value="1"/>
</dbReference>
<dbReference type="InterPro" id="IPR018206">
    <property type="entry name" value="ETF_asu_C_CS"/>
</dbReference>
<keyword evidence="12" id="KW-1185">Reference proteome</keyword>
<evidence type="ECO:0000256" key="5">
    <source>
        <dbReference type="ARBA" id="ARBA00022982"/>
    </source>
</evidence>
<accession>A0AA86MVA5</accession>
<dbReference type="InterPro" id="IPR014729">
    <property type="entry name" value="Rossmann-like_a/b/a_fold"/>
</dbReference>
<proteinExistence type="inferred from homology"/>
<dbReference type="EMBL" id="OX365700">
    <property type="protein sequence ID" value="CAI4029636.1"/>
    <property type="molecule type" value="Genomic_DNA"/>
</dbReference>
<dbReference type="AlphaFoldDB" id="A0AA86MVA5"/>
<evidence type="ECO:0000256" key="1">
    <source>
        <dbReference type="ARBA" id="ARBA00005817"/>
    </source>
</evidence>
<dbReference type="Gene3D" id="3.40.50.620">
    <property type="entry name" value="HUPs"/>
    <property type="match status" value="1"/>
</dbReference>
<dbReference type="GO" id="GO:0009055">
    <property type="term" value="F:electron transfer activity"/>
    <property type="evidence" value="ECO:0007669"/>
    <property type="project" value="InterPro"/>
</dbReference>
<evidence type="ECO:0000256" key="9">
    <source>
        <dbReference type="PIRSR" id="PIRSR000089-1"/>
    </source>
</evidence>
<dbReference type="CDD" id="cd01715">
    <property type="entry name" value="ETF_alpha"/>
    <property type="match status" value="1"/>
</dbReference>
<dbReference type="SMART" id="SM00893">
    <property type="entry name" value="ETF"/>
    <property type="match status" value="1"/>
</dbReference>
<evidence type="ECO:0000256" key="8">
    <source>
        <dbReference type="ARBA" id="ARBA00079299"/>
    </source>
</evidence>
<dbReference type="SUPFAM" id="SSF52467">
    <property type="entry name" value="DHS-like NAD/FAD-binding domain"/>
    <property type="match status" value="1"/>
</dbReference>
<gene>
    <name evidence="11" type="ORF">DNFV4_00054</name>
</gene>
<dbReference type="PROSITE" id="PS00696">
    <property type="entry name" value="ETF_ALPHA"/>
    <property type="match status" value="1"/>
</dbReference>
<evidence type="ECO:0000256" key="3">
    <source>
        <dbReference type="ARBA" id="ARBA00022630"/>
    </source>
</evidence>
<dbReference type="Proteomes" id="UP001179121">
    <property type="component" value="Chromosome"/>
</dbReference>
<dbReference type="PANTHER" id="PTHR43153">
    <property type="entry name" value="ELECTRON TRANSFER FLAVOPROTEIN ALPHA"/>
    <property type="match status" value="1"/>
</dbReference>
<dbReference type="KEGG" id="nti:DNFV4_00054"/>
<dbReference type="PANTHER" id="PTHR43153:SF1">
    <property type="entry name" value="ELECTRON TRANSFER FLAVOPROTEIN SUBUNIT ALPHA, MITOCHONDRIAL"/>
    <property type="match status" value="1"/>
</dbReference>
<protein>
    <recommendedName>
        <fullName evidence="7">Electron transfer flavoprotein subunit alpha</fullName>
    </recommendedName>
    <alternativeName>
        <fullName evidence="8">Electron transfer flavoprotein large subunit</fullName>
    </alternativeName>
</protein>
<feature type="binding site" evidence="9">
    <location>
        <begin position="242"/>
        <end position="243"/>
    </location>
    <ligand>
        <name>FAD</name>
        <dbReference type="ChEBI" id="CHEBI:57692"/>
    </ligand>
</feature>
<feature type="binding site" evidence="9">
    <location>
        <begin position="273"/>
        <end position="280"/>
    </location>
    <ligand>
        <name>FAD</name>
        <dbReference type="ChEBI" id="CHEBI:57692"/>
    </ligand>
</feature>
<evidence type="ECO:0000256" key="6">
    <source>
        <dbReference type="ARBA" id="ARBA00025649"/>
    </source>
</evidence>
<dbReference type="InterPro" id="IPR014730">
    <property type="entry name" value="ETF_a/b_N"/>
</dbReference>
<comment type="function">
    <text evidence="6">The electron transfer flavoprotein serves as a specific electron acceptor for other dehydrogenases. It transfers the electrons to the main respiratory chain via ETF-ubiquinone oxidoreductase (ETF dehydrogenase).</text>
</comment>
<dbReference type="Gene3D" id="3.40.50.1220">
    <property type="entry name" value="TPP-binding domain"/>
    <property type="match status" value="1"/>
</dbReference>
<keyword evidence="4 9" id="KW-0274">FAD</keyword>